<comment type="caution">
    <text evidence="4">The sequence shown here is derived from an EMBL/GenBank/DDBJ whole genome shotgun (WGS) entry which is preliminary data.</text>
</comment>
<dbReference type="Proteomes" id="UP000244184">
    <property type="component" value="Unassembled WGS sequence"/>
</dbReference>
<dbReference type="RefSeq" id="WP_108532635.1">
    <property type="nucleotide sequence ID" value="NZ_PYHP01000048.1"/>
</dbReference>
<feature type="region of interest" description="Disordered" evidence="1">
    <location>
        <begin position="32"/>
        <end position="84"/>
    </location>
</feature>
<feature type="compositionally biased region" description="Low complexity" evidence="1">
    <location>
        <begin position="67"/>
        <end position="84"/>
    </location>
</feature>
<dbReference type="EMBL" id="PYHP01000048">
    <property type="protein sequence ID" value="PUA37720.1"/>
    <property type="molecule type" value="Genomic_DNA"/>
</dbReference>
<evidence type="ECO:0000313" key="4">
    <source>
        <dbReference type="EMBL" id="PUA37720.1"/>
    </source>
</evidence>
<proteinExistence type="predicted"/>
<evidence type="ECO:0000256" key="2">
    <source>
        <dbReference type="SAM" id="SignalP"/>
    </source>
</evidence>
<dbReference type="SUPFAM" id="SSF55383">
    <property type="entry name" value="Copper amine oxidase, domain N"/>
    <property type="match status" value="1"/>
</dbReference>
<dbReference type="InterPro" id="IPR012854">
    <property type="entry name" value="Cu_amine_oxidase-like_N"/>
</dbReference>
<feature type="signal peptide" evidence="2">
    <location>
        <begin position="1"/>
        <end position="25"/>
    </location>
</feature>
<dbReference type="InterPro" id="IPR036582">
    <property type="entry name" value="Mao_N_sf"/>
</dbReference>
<feature type="domain" description="Copper amine oxidase-like N-terminal" evidence="3">
    <location>
        <begin position="109"/>
        <end position="190"/>
    </location>
</feature>
<feature type="compositionally biased region" description="Basic and acidic residues" evidence="1">
    <location>
        <begin position="32"/>
        <end position="59"/>
    </location>
</feature>
<dbReference type="AlphaFoldDB" id="A0A2T6G0M3"/>
<evidence type="ECO:0000313" key="5">
    <source>
        <dbReference type="Proteomes" id="UP000244184"/>
    </source>
</evidence>
<feature type="chain" id="PRO_5039629666" description="Copper amine oxidase-like N-terminal domain-containing protein" evidence="2">
    <location>
        <begin position="26"/>
        <end position="205"/>
    </location>
</feature>
<sequence>MNKKAVQFASIVLFVALTAAYFPTAFVSADQKDRQKNRYERAEHEAHEQKEHDEQEHTEKKGKRKSTPAQTPTSAPITTAPAASAGFSDNEKATLALPDGNSVSGTIRLKQGELFIPLNSVLEALQVPFVIYPKGTILEGFADGKQFIFHADKRTVYADGQRKTTAAAVFAESNQFYVPLQSAADVLGYSAVVLPQNQRIEFQVR</sequence>
<accession>A0A2T6G0M3</accession>
<evidence type="ECO:0000256" key="1">
    <source>
        <dbReference type="SAM" id="MobiDB-lite"/>
    </source>
</evidence>
<protein>
    <recommendedName>
        <fullName evidence="3">Copper amine oxidase-like N-terminal domain-containing protein</fullName>
    </recommendedName>
</protein>
<name>A0A2T6G0M3_9BACL</name>
<gene>
    <name evidence="4" type="ORF">C8Z91_18490</name>
</gene>
<dbReference type="Pfam" id="PF07833">
    <property type="entry name" value="Cu_amine_oxidN1"/>
    <property type="match status" value="1"/>
</dbReference>
<evidence type="ECO:0000259" key="3">
    <source>
        <dbReference type="Pfam" id="PF07833"/>
    </source>
</evidence>
<dbReference type="Gene3D" id="3.30.457.10">
    <property type="entry name" value="Copper amine oxidase-like, N-terminal domain"/>
    <property type="match status" value="1"/>
</dbReference>
<keyword evidence="2" id="KW-0732">Signal</keyword>
<organism evidence="4 5">
    <name type="scientific">Paenibacillus elgii</name>
    <dbReference type="NCBI Taxonomy" id="189691"/>
    <lineage>
        <taxon>Bacteria</taxon>
        <taxon>Bacillati</taxon>
        <taxon>Bacillota</taxon>
        <taxon>Bacilli</taxon>
        <taxon>Bacillales</taxon>
        <taxon>Paenibacillaceae</taxon>
        <taxon>Paenibacillus</taxon>
    </lineage>
</organism>
<reference evidence="4 5" key="1">
    <citation type="submission" date="2018-03" db="EMBL/GenBank/DDBJ databases">
        <title>Genome sequence of Paenibacillus elgii strain AC13 an antimicrobial compound producing bacteria.</title>
        <authorList>
            <person name="Kurokawa A.S."/>
            <person name="Araujo J.F."/>
            <person name="Costa R.A."/>
            <person name="Ortega D.B."/>
            <person name="Pires A.S."/>
            <person name="Pappas G.J.Jr."/>
            <person name="Franco O.L."/>
            <person name="Barreto C."/>
            <person name="Magalhaes B.S."/>
            <person name="Kruger R.H."/>
        </authorList>
    </citation>
    <scope>NUCLEOTIDE SEQUENCE [LARGE SCALE GENOMIC DNA]</scope>
    <source>
        <strain evidence="4 5">AC13</strain>
    </source>
</reference>